<protein>
    <submittedName>
        <fullName evidence="3">Anaphase-promoting complex subunit 3</fullName>
    </submittedName>
</protein>
<dbReference type="RefSeq" id="WP_121200780.1">
    <property type="nucleotide sequence ID" value="NZ_RBKU01000001.1"/>
</dbReference>
<dbReference type="OrthoDB" id="793001at2"/>
<feature type="chain" id="PRO_5019861534" evidence="2">
    <location>
        <begin position="27"/>
        <end position="360"/>
    </location>
</feature>
<evidence type="ECO:0000256" key="2">
    <source>
        <dbReference type="SAM" id="SignalP"/>
    </source>
</evidence>
<evidence type="ECO:0000313" key="4">
    <source>
        <dbReference type="Proteomes" id="UP000268007"/>
    </source>
</evidence>
<dbReference type="SUPFAM" id="SSF48452">
    <property type="entry name" value="TPR-like"/>
    <property type="match status" value="1"/>
</dbReference>
<dbReference type="Proteomes" id="UP000268007">
    <property type="component" value="Unassembled WGS sequence"/>
</dbReference>
<feature type="signal peptide" evidence="2">
    <location>
        <begin position="1"/>
        <end position="26"/>
    </location>
</feature>
<dbReference type="Gene3D" id="1.25.40.10">
    <property type="entry name" value="Tetratricopeptide repeat domain"/>
    <property type="match status" value="1"/>
</dbReference>
<dbReference type="SMART" id="SM00028">
    <property type="entry name" value="TPR"/>
    <property type="match status" value="3"/>
</dbReference>
<evidence type="ECO:0000313" key="3">
    <source>
        <dbReference type="EMBL" id="RKR84860.1"/>
    </source>
</evidence>
<dbReference type="EMBL" id="RBKU01000001">
    <property type="protein sequence ID" value="RKR84860.1"/>
    <property type="molecule type" value="Genomic_DNA"/>
</dbReference>
<comment type="caution">
    <text evidence="3">The sequence shown here is derived from an EMBL/GenBank/DDBJ whole genome shotgun (WGS) entry which is preliminary data.</text>
</comment>
<accession>A0A495J793</accession>
<name>A0A495J793_9SPHI</name>
<dbReference type="PROSITE" id="PS50005">
    <property type="entry name" value="TPR"/>
    <property type="match status" value="1"/>
</dbReference>
<evidence type="ECO:0000256" key="1">
    <source>
        <dbReference type="PROSITE-ProRule" id="PRU00339"/>
    </source>
</evidence>
<keyword evidence="1" id="KW-0802">TPR repeat</keyword>
<feature type="repeat" description="TPR" evidence="1">
    <location>
        <begin position="135"/>
        <end position="168"/>
    </location>
</feature>
<keyword evidence="2" id="KW-0732">Signal</keyword>
<keyword evidence="4" id="KW-1185">Reference proteome</keyword>
<dbReference type="Pfam" id="PF13432">
    <property type="entry name" value="TPR_16"/>
    <property type="match status" value="1"/>
</dbReference>
<dbReference type="InterPro" id="IPR019734">
    <property type="entry name" value="TPR_rpt"/>
</dbReference>
<reference evidence="3 4" key="1">
    <citation type="submission" date="2018-10" db="EMBL/GenBank/DDBJ databases">
        <title>Genomic Encyclopedia of Archaeal and Bacterial Type Strains, Phase II (KMG-II): from individual species to whole genera.</title>
        <authorList>
            <person name="Goeker M."/>
        </authorList>
    </citation>
    <scope>NUCLEOTIDE SEQUENCE [LARGE SCALE GENOMIC DNA]</scope>
    <source>
        <strain evidence="3 4">DSM 18602</strain>
    </source>
</reference>
<gene>
    <name evidence="3" type="ORF">BDD43_5113</name>
</gene>
<sequence length="360" mass="41512">MLLNFPLVKKYTLALVFGLLCFAAKAQAPKDAADQKYKQALQLEDDENYADAIALLTDAQKLNPANINYPYEIAYALYSQKQYQKAIDKLLTLKNNTNSFDRLYQLLGKSYIVLDEGAKALAIYTEGLKKFPKSGCLYLERGTIPLDDKNYDEALQYFEKGIEVEPGFASNYYWAAKLYCNSTDPVWGVLYAELFMNLERNGPRNNEISKLLYDTYNNQITFAEPGKPQVTFTSQVIVEGRKPDKMPYPLVYQPTMGAAAATETAIDINSLDRIRQNFLKFYNQRGFNKTYPNVLFNYQDKITKAGCIEAYNHWLLLQGNQTDFTTWRKQNPAKWQDFLTWFAANPLKLDEDNKFYRAQY</sequence>
<organism evidence="3 4">
    <name type="scientific">Mucilaginibacter gracilis</name>
    <dbReference type="NCBI Taxonomy" id="423350"/>
    <lineage>
        <taxon>Bacteria</taxon>
        <taxon>Pseudomonadati</taxon>
        <taxon>Bacteroidota</taxon>
        <taxon>Sphingobacteriia</taxon>
        <taxon>Sphingobacteriales</taxon>
        <taxon>Sphingobacteriaceae</taxon>
        <taxon>Mucilaginibacter</taxon>
    </lineage>
</organism>
<dbReference type="AlphaFoldDB" id="A0A495J793"/>
<proteinExistence type="predicted"/>
<dbReference type="InterPro" id="IPR011990">
    <property type="entry name" value="TPR-like_helical_dom_sf"/>
</dbReference>